<dbReference type="OrthoDB" id="1684102at2759"/>
<evidence type="ECO:0000256" key="1">
    <source>
        <dbReference type="SAM" id="Phobius"/>
    </source>
</evidence>
<protein>
    <submittedName>
        <fullName evidence="2">Uncharacterized protein</fullName>
    </submittedName>
</protein>
<reference evidence="2" key="1">
    <citation type="submission" date="2020-11" db="EMBL/GenBank/DDBJ databases">
        <authorList>
            <consortium name="DOE Joint Genome Institute"/>
            <person name="Ahrendt S."/>
            <person name="Riley R."/>
            <person name="Andreopoulos W."/>
            <person name="Labutti K."/>
            <person name="Pangilinan J."/>
            <person name="Ruiz-Duenas F.J."/>
            <person name="Barrasa J.M."/>
            <person name="Sanchez-Garcia M."/>
            <person name="Camarero S."/>
            <person name="Miyauchi S."/>
            <person name="Serrano A."/>
            <person name="Linde D."/>
            <person name="Babiker R."/>
            <person name="Drula E."/>
            <person name="Ayuso-Fernandez I."/>
            <person name="Pacheco R."/>
            <person name="Padilla G."/>
            <person name="Ferreira P."/>
            <person name="Barriuso J."/>
            <person name="Kellner H."/>
            <person name="Castanera R."/>
            <person name="Alfaro M."/>
            <person name="Ramirez L."/>
            <person name="Pisabarro A.G."/>
            <person name="Kuo A."/>
            <person name="Tritt A."/>
            <person name="Lipzen A."/>
            <person name="He G."/>
            <person name="Yan M."/>
            <person name="Ng V."/>
            <person name="Cullen D."/>
            <person name="Martin F."/>
            <person name="Rosso M.-N."/>
            <person name="Henrissat B."/>
            <person name="Hibbett D."/>
            <person name="Martinez A.T."/>
            <person name="Grigoriev I.V."/>
        </authorList>
    </citation>
    <scope>NUCLEOTIDE SEQUENCE</scope>
    <source>
        <strain evidence="2">AH 40177</strain>
    </source>
</reference>
<evidence type="ECO:0000313" key="2">
    <source>
        <dbReference type="EMBL" id="KAF9074903.1"/>
    </source>
</evidence>
<dbReference type="Proteomes" id="UP000772434">
    <property type="component" value="Unassembled WGS sequence"/>
</dbReference>
<proteinExistence type="predicted"/>
<name>A0A9P5Q3Q5_9AGAR</name>
<organism evidence="2 3">
    <name type="scientific">Rhodocollybia butyracea</name>
    <dbReference type="NCBI Taxonomy" id="206335"/>
    <lineage>
        <taxon>Eukaryota</taxon>
        <taxon>Fungi</taxon>
        <taxon>Dikarya</taxon>
        <taxon>Basidiomycota</taxon>
        <taxon>Agaricomycotina</taxon>
        <taxon>Agaricomycetes</taxon>
        <taxon>Agaricomycetidae</taxon>
        <taxon>Agaricales</taxon>
        <taxon>Marasmiineae</taxon>
        <taxon>Omphalotaceae</taxon>
        <taxon>Rhodocollybia</taxon>
    </lineage>
</organism>
<keyword evidence="3" id="KW-1185">Reference proteome</keyword>
<comment type="caution">
    <text evidence="2">The sequence shown here is derived from an EMBL/GenBank/DDBJ whole genome shotgun (WGS) entry which is preliminary data.</text>
</comment>
<dbReference type="InterPro" id="IPR029044">
    <property type="entry name" value="Nucleotide-diphossugar_trans"/>
</dbReference>
<dbReference type="SUPFAM" id="SSF53448">
    <property type="entry name" value="Nucleotide-diphospho-sugar transferases"/>
    <property type="match status" value="1"/>
</dbReference>
<keyword evidence="1" id="KW-1133">Transmembrane helix</keyword>
<keyword evidence="1" id="KW-0812">Transmembrane</keyword>
<dbReference type="EMBL" id="JADNRY010000011">
    <property type="protein sequence ID" value="KAF9074903.1"/>
    <property type="molecule type" value="Genomic_DNA"/>
</dbReference>
<accession>A0A9P5Q3Q5</accession>
<gene>
    <name evidence="2" type="ORF">BDP27DRAFT_1213649</name>
</gene>
<feature type="transmembrane region" description="Helical" evidence="1">
    <location>
        <begin position="7"/>
        <end position="25"/>
    </location>
</feature>
<keyword evidence="1" id="KW-0472">Membrane</keyword>
<evidence type="ECO:0000313" key="3">
    <source>
        <dbReference type="Proteomes" id="UP000772434"/>
    </source>
</evidence>
<sequence length="367" mass="41509">MNWITRSCFIAFWGAITSALIAFLANKKQEVLSSPASYILDGSTQRLISHPTRTADTTAIILNWSRFPNVIQIVENLCQQTDDFAECPENRLKITNSVSNLYFQARFFGCAEAETEFCYIQDDDYIVLPEIIRALRVRMRKSTSAIYLLPPHEMLSSELKRIRVGESIHTSFAWLGHGSIMRPGRAQEFLALLKYLNTSDEEMQMADNYYSVLGNVYPEVWFDQGIELGGGIAFTQGVEGEERNNRHIFQAAKYLDTIMTCESPPCTGKSVPFVSFERQAPPSGHRAPCVGFPCLLETTVSLLPATQIDVESTTHMLKIERHHRESLKETDTNDYLLHPPSHAVDGKPETAFCLPRGTFVDPYRIRV</sequence>
<dbReference type="AlphaFoldDB" id="A0A9P5Q3Q5"/>